<dbReference type="PANTHER" id="PTHR48042">
    <property type="entry name" value="ABC TRANSPORTER G FAMILY MEMBER 11"/>
    <property type="match status" value="1"/>
</dbReference>
<organism evidence="5 6">
    <name type="scientific">Forsythia ovata</name>
    <dbReference type="NCBI Taxonomy" id="205694"/>
    <lineage>
        <taxon>Eukaryota</taxon>
        <taxon>Viridiplantae</taxon>
        <taxon>Streptophyta</taxon>
        <taxon>Embryophyta</taxon>
        <taxon>Tracheophyta</taxon>
        <taxon>Spermatophyta</taxon>
        <taxon>Magnoliopsida</taxon>
        <taxon>eudicotyledons</taxon>
        <taxon>Gunneridae</taxon>
        <taxon>Pentapetalae</taxon>
        <taxon>asterids</taxon>
        <taxon>lamiids</taxon>
        <taxon>Lamiales</taxon>
        <taxon>Oleaceae</taxon>
        <taxon>Forsythieae</taxon>
        <taxon>Forsythia</taxon>
    </lineage>
</organism>
<dbReference type="EMBL" id="JBFOLJ010000007">
    <property type="protein sequence ID" value="KAL2521674.1"/>
    <property type="molecule type" value="Genomic_DNA"/>
</dbReference>
<reference evidence="6" key="1">
    <citation type="submission" date="2024-07" db="EMBL/GenBank/DDBJ databases">
        <title>Two chromosome-level genome assemblies of Korean endemic species Abeliophyllum distichum and Forsythia ovata (Oleaceae).</title>
        <authorList>
            <person name="Jang H."/>
        </authorList>
    </citation>
    <scope>NUCLEOTIDE SEQUENCE [LARGE SCALE GENOMIC DNA]</scope>
</reference>
<accession>A0ABD1U9J1</accession>
<evidence type="ECO:0000256" key="1">
    <source>
        <dbReference type="ARBA" id="ARBA00005814"/>
    </source>
</evidence>
<evidence type="ECO:0000256" key="3">
    <source>
        <dbReference type="SAM" id="MobiDB-lite"/>
    </source>
</evidence>
<dbReference type="AlphaFoldDB" id="A0ABD1U9J1"/>
<keyword evidence="6" id="KW-1185">Reference proteome</keyword>
<comment type="similarity">
    <text evidence="1">Belongs to the ABC transporter superfamily. ABCG family. Eye pigment precursor importer (TC 3.A.1.204) subfamily.</text>
</comment>
<dbReference type="PANTHER" id="PTHR48042:SF19">
    <property type="entry name" value="OS09G0472100 PROTEIN"/>
    <property type="match status" value="1"/>
</dbReference>
<proteinExistence type="inferred from homology"/>
<keyword evidence="2" id="KW-0813">Transport</keyword>
<evidence type="ECO:0000313" key="5">
    <source>
        <dbReference type="EMBL" id="KAL2521674.1"/>
    </source>
</evidence>
<evidence type="ECO:0000313" key="6">
    <source>
        <dbReference type="Proteomes" id="UP001604277"/>
    </source>
</evidence>
<protein>
    <submittedName>
        <fullName evidence="5">ABC transporter G family member 11-like</fullName>
    </submittedName>
</protein>
<dbReference type="InterPro" id="IPR003439">
    <property type="entry name" value="ABC_transporter-like_ATP-bd"/>
</dbReference>
<evidence type="ECO:0000259" key="4">
    <source>
        <dbReference type="Pfam" id="PF00005"/>
    </source>
</evidence>
<dbReference type="SUPFAM" id="SSF52540">
    <property type="entry name" value="P-loop containing nucleoside triphosphate hydrolases"/>
    <property type="match status" value="1"/>
</dbReference>
<sequence>MALNRAKLLNFPFTNLDGSMPPPPPDIGSIGSSSSFSRLDSVTRRSLEIEKIESSSRREEKTGKGNYGIFLTWKDLWVTVPDTAAGRRSILQGLTGYVDPGEVLAVMGPSGCGKSTLLDALAGIVGGTFTLNL</sequence>
<feature type="domain" description="ABC transporter" evidence="4">
    <location>
        <begin position="91"/>
        <end position="124"/>
    </location>
</feature>
<gene>
    <name evidence="5" type="ORF">Fot_25597</name>
</gene>
<dbReference type="InterPro" id="IPR027417">
    <property type="entry name" value="P-loop_NTPase"/>
</dbReference>
<dbReference type="Pfam" id="PF00005">
    <property type="entry name" value="ABC_tran"/>
    <property type="match status" value="1"/>
</dbReference>
<dbReference type="Gene3D" id="3.40.50.300">
    <property type="entry name" value="P-loop containing nucleotide triphosphate hydrolases"/>
    <property type="match status" value="1"/>
</dbReference>
<feature type="region of interest" description="Disordered" evidence="3">
    <location>
        <begin position="15"/>
        <end position="36"/>
    </location>
</feature>
<comment type="caution">
    <text evidence="5">The sequence shown here is derived from an EMBL/GenBank/DDBJ whole genome shotgun (WGS) entry which is preliminary data.</text>
</comment>
<name>A0ABD1U9J1_9LAMI</name>
<evidence type="ECO:0000256" key="2">
    <source>
        <dbReference type="ARBA" id="ARBA00022448"/>
    </source>
</evidence>
<dbReference type="Proteomes" id="UP001604277">
    <property type="component" value="Unassembled WGS sequence"/>
</dbReference>
<dbReference type="InterPro" id="IPR052215">
    <property type="entry name" value="Plant_ABCG"/>
</dbReference>